<dbReference type="Gene3D" id="1.10.287.110">
    <property type="entry name" value="DnaJ domain"/>
    <property type="match status" value="1"/>
</dbReference>
<evidence type="ECO:0000313" key="4">
    <source>
        <dbReference type="EMBL" id="CAA6803320.1"/>
    </source>
</evidence>
<proteinExistence type="predicted"/>
<dbReference type="InterPro" id="IPR001623">
    <property type="entry name" value="DnaJ_domain"/>
</dbReference>
<accession>A0A6S6S1F4</accession>
<feature type="domain" description="J" evidence="3">
    <location>
        <begin position="218"/>
        <end position="282"/>
    </location>
</feature>
<organism evidence="4">
    <name type="scientific">uncultured Thiotrichaceae bacterium</name>
    <dbReference type="NCBI Taxonomy" id="298394"/>
    <lineage>
        <taxon>Bacteria</taxon>
        <taxon>Pseudomonadati</taxon>
        <taxon>Pseudomonadota</taxon>
        <taxon>Gammaproteobacteria</taxon>
        <taxon>Thiotrichales</taxon>
        <taxon>Thiotrichaceae</taxon>
        <taxon>environmental samples</taxon>
    </lineage>
</organism>
<gene>
    <name evidence="4" type="ORF">HELGO_WM11211</name>
</gene>
<protein>
    <submittedName>
        <fullName evidence="4">DnaJ-like protein DjlA</fullName>
    </submittedName>
</protein>
<dbReference type="PANTHER" id="PTHR24074">
    <property type="entry name" value="CO-CHAPERONE PROTEIN DJLA"/>
    <property type="match status" value="1"/>
</dbReference>
<keyword evidence="1" id="KW-0143">Chaperone</keyword>
<dbReference type="AlphaFoldDB" id="A0A6S6S1F4"/>
<keyword evidence="2" id="KW-1133">Transmembrane helix</keyword>
<feature type="transmembrane region" description="Helical" evidence="2">
    <location>
        <begin position="6"/>
        <end position="37"/>
    </location>
</feature>
<evidence type="ECO:0000259" key="3">
    <source>
        <dbReference type="PROSITE" id="PS50076"/>
    </source>
</evidence>
<dbReference type="CDD" id="cd06257">
    <property type="entry name" value="DnaJ"/>
    <property type="match status" value="1"/>
</dbReference>
<dbReference type="EMBL" id="CACVAY010000015">
    <property type="protein sequence ID" value="CAA6803320.1"/>
    <property type="molecule type" value="Genomic_DNA"/>
</dbReference>
<keyword evidence="2" id="KW-0812">Transmembrane</keyword>
<reference evidence="4" key="1">
    <citation type="submission" date="2020-01" db="EMBL/GenBank/DDBJ databases">
        <authorList>
            <person name="Meier V. D."/>
            <person name="Meier V D."/>
        </authorList>
    </citation>
    <scope>NUCLEOTIDE SEQUENCE</scope>
    <source>
        <strain evidence="4">HLG_WM_MAG_07</strain>
    </source>
</reference>
<dbReference type="InterPro" id="IPR050817">
    <property type="entry name" value="DjlA_DnaK_co-chaperone"/>
</dbReference>
<dbReference type="InterPro" id="IPR036869">
    <property type="entry name" value="J_dom_sf"/>
</dbReference>
<dbReference type="PRINTS" id="PR00625">
    <property type="entry name" value="JDOMAIN"/>
</dbReference>
<dbReference type="InterPro" id="IPR029024">
    <property type="entry name" value="TerB-like"/>
</dbReference>
<name>A0A6S6S1F4_9GAMM</name>
<dbReference type="SUPFAM" id="SSF46565">
    <property type="entry name" value="Chaperone J-domain"/>
    <property type="match status" value="1"/>
</dbReference>
<dbReference type="Pfam" id="PF05099">
    <property type="entry name" value="TerB"/>
    <property type="match status" value="1"/>
</dbReference>
<evidence type="ECO:0000256" key="1">
    <source>
        <dbReference type="ARBA" id="ARBA00023186"/>
    </source>
</evidence>
<dbReference type="NCBIfam" id="NF006948">
    <property type="entry name" value="PRK09430.1"/>
    <property type="match status" value="1"/>
</dbReference>
<dbReference type="Pfam" id="PF00226">
    <property type="entry name" value="DnaJ"/>
    <property type="match status" value="1"/>
</dbReference>
<dbReference type="CDD" id="cd07316">
    <property type="entry name" value="terB_like_DjlA"/>
    <property type="match status" value="1"/>
</dbReference>
<dbReference type="SUPFAM" id="SSF158682">
    <property type="entry name" value="TerB-like"/>
    <property type="match status" value="1"/>
</dbReference>
<dbReference type="SMART" id="SM00271">
    <property type="entry name" value="DnaJ"/>
    <property type="match status" value="1"/>
</dbReference>
<sequence length="282" mass="30881">MNHLKYLKYVIAVLGYFLFSSLWGAFFGLILGAFISFKLSGGLVGKLSGFGNVGGHSALKTERQAVFFEAVFTLMGKLAKADGQVSATEIQHVETFMTSLKMSAENRKQAIAHFTKGKTDDCDIKPVIEAFNRVNADSRNLKQILMVYLVRIAIADGQIHSAESALLHEIALQLGYSEKDFEQLLAMLQGQDQFAGGQYHSGAGGASSNYTSPSALGAAYQALGVDKSASDADVKKAYRRLIREYHPDKLTGQGLPEEMILEATERTKEIQAAYDLIKKNRK</sequence>
<evidence type="ECO:0000256" key="2">
    <source>
        <dbReference type="SAM" id="Phobius"/>
    </source>
</evidence>
<keyword evidence="2" id="KW-0472">Membrane</keyword>
<dbReference type="PROSITE" id="PS50076">
    <property type="entry name" value="DNAJ_2"/>
    <property type="match status" value="1"/>
</dbReference>
<dbReference type="Gene3D" id="1.10.3680.10">
    <property type="entry name" value="TerB-like"/>
    <property type="match status" value="1"/>
</dbReference>
<dbReference type="InterPro" id="IPR007791">
    <property type="entry name" value="DjlA_N"/>
</dbReference>